<organism evidence="2 3">
    <name type="scientific">Mycolicibacterium obuense</name>
    <dbReference type="NCBI Taxonomy" id="1807"/>
    <lineage>
        <taxon>Bacteria</taxon>
        <taxon>Bacillati</taxon>
        <taxon>Actinomycetota</taxon>
        <taxon>Actinomycetes</taxon>
        <taxon>Mycobacteriales</taxon>
        <taxon>Mycobacteriaceae</taxon>
        <taxon>Mycolicibacterium</taxon>
    </lineage>
</organism>
<sequence length="129" mass="13093">MPSPTKQPIAYRATTAMAVLRAFAGAFSWISPRHAWRTFLLGAMPADGSTGLISRLFGIRDLLLAAGLRHPDASVRRAVLGAGIVIDSADIAATALAVRAGAPRGTLLGVAAGAALFVAMGAVALAEGD</sequence>
<feature type="transmembrane region" description="Helical" evidence="1">
    <location>
        <begin position="9"/>
        <end position="30"/>
    </location>
</feature>
<comment type="caution">
    <text evidence="2">The sequence shown here is derived from an EMBL/GenBank/DDBJ whole genome shotgun (WGS) entry which is preliminary data.</text>
</comment>
<dbReference type="EMBL" id="LAUZ02000021">
    <property type="protein sequence ID" value="KKF02154.1"/>
    <property type="molecule type" value="Genomic_DNA"/>
</dbReference>
<dbReference type="AlphaFoldDB" id="A0A0M2JZU7"/>
<dbReference type="OrthoDB" id="4752594at2"/>
<evidence type="ECO:0000256" key="1">
    <source>
        <dbReference type="SAM" id="Phobius"/>
    </source>
</evidence>
<name>A0A0M2JZU7_9MYCO</name>
<keyword evidence="1" id="KW-1133">Transmembrane helix</keyword>
<evidence type="ECO:0008006" key="4">
    <source>
        <dbReference type="Google" id="ProtNLM"/>
    </source>
</evidence>
<reference evidence="2 3" key="1">
    <citation type="journal article" date="2015" name="Genome Announc.">
        <title>Draft Genome Sequence of Mycobacterium obuense Strain UC1, Isolated from Patient Sputum.</title>
        <authorList>
            <person name="Greninger A.L."/>
            <person name="Cunningham G."/>
            <person name="Hsu E.D."/>
            <person name="Yu J.M."/>
            <person name="Chiu C.Y."/>
            <person name="Miller S."/>
        </authorList>
    </citation>
    <scope>NUCLEOTIDE SEQUENCE [LARGE SCALE GENOMIC DNA]</scope>
    <source>
        <strain evidence="2 3">UC1</strain>
    </source>
</reference>
<evidence type="ECO:0000313" key="2">
    <source>
        <dbReference type="EMBL" id="KKF02154.1"/>
    </source>
</evidence>
<proteinExistence type="predicted"/>
<protein>
    <recommendedName>
        <fullName evidence="4">DUF4267 domain-containing protein</fullName>
    </recommendedName>
</protein>
<evidence type="ECO:0000313" key="3">
    <source>
        <dbReference type="Proteomes" id="UP000034150"/>
    </source>
</evidence>
<keyword evidence="1" id="KW-0812">Transmembrane</keyword>
<dbReference type="RefSeq" id="WP_046362884.1">
    <property type="nucleotide sequence ID" value="NZ_CALTXN010000029.1"/>
</dbReference>
<accession>A0A0M2JZU7</accession>
<gene>
    <name evidence="2" type="ORF">WN67_10095</name>
</gene>
<keyword evidence="3" id="KW-1185">Reference proteome</keyword>
<feature type="transmembrane region" description="Helical" evidence="1">
    <location>
        <begin position="106"/>
        <end position="126"/>
    </location>
</feature>
<dbReference type="PATRIC" id="fig|1807.13.peg.2265"/>
<dbReference type="Proteomes" id="UP000034150">
    <property type="component" value="Unassembled WGS sequence"/>
</dbReference>
<keyword evidence="1" id="KW-0472">Membrane</keyword>